<keyword evidence="4" id="KW-1185">Reference proteome</keyword>
<proteinExistence type="predicted"/>
<keyword evidence="1" id="KW-0853">WD repeat</keyword>
<evidence type="ECO:0000256" key="2">
    <source>
        <dbReference type="ARBA" id="ARBA00022737"/>
    </source>
</evidence>
<reference evidence="3" key="2">
    <citation type="submission" date="2025-09" db="UniProtKB">
        <authorList>
            <consortium name="Ensembl"/>
        </authorList>
    </citation>
    <scope>IDENTIFICATION</scope>
</reference>
<dbReference type="Gene3D" id="2.130.10.10">
    <property type="entry name" value="YVTN repeat-like/Quinoprotein amine dehydrogenase"/>
    <property type="match status" value="1"/>
</dbReference>
<dbReference type="Ensembl" id="ENSEBUT00000014176.1">
    <property type="protein sequence ID" value="ENSEBUP00000013599.1"/>
    <property type="gene ID" value="ENSEBUG00000008588.1"/>
</dbReference>
<name>A0A8C4QCZ4_EPTBU</name>
<sequence>MAAPPPGPAPIDVDVKTQFSTREGTYRLLAPSEYSRPNRVPLSTQASNPVRVSFANVDDHSDSGERICFNVGRELYFYIYKGTMWWIICHVYFMGDLTFAMSTRLFCNKQQLFCA</sequence>
<dbReference type="PANTHER" id="PTHR14107:SF16">
    <property type="entry name" value="AT02583P"/>
    <property type="match status" value="1"/>
</dbReference>
<evidence type="ECO:0008006" key="5">
    <source>
        <dbReference type="Google" id="ProtNLM"/>
    </source>
</evidence>
<evidence type="ECO:0000313" key="3">
    <source>
        <dbReference type="Ensembl" id="ENSEBUP00000013599.1"/>
    </source>
</evidence>
<dbReference type="GeneTree" id="ENSGT00990000210326"/>
<dbReference type="InterPro" id="IPR051362">
    <property type="entry name" value="WD_repeat_creC_regulators"/>
</dbReference>
<dbReference type="InterPro" id="IPR015943">
    <property type="entry name" value="WD40/YVTN_repeat-like_dom_sf"/>
</dbReference>
<reference evidence="3" key="1">
    <citation type="submission" date="2025-08" db="UniProtKB">
        <authorList>
            <consortium name="Ensembl"/>
        </authorList>
    </citation>
    <scope>IDENTIFICATION</scope>
</reference>
<evidence type="ECO:0000256" key="1">
    <source>
        <dbReference type="ARBA" id="ARBA00022574"/>
    </source>
</evidence>
<evidence type="ECO:0000313" key="4">
    <source>
        <dbReference type="Proteomes" id="UP000694388"/>
    </source>
</evidence>
<organism evidence="3 4">
    <name type="scientific">Eptatretus burgeri</name>
    <name type="common">Inshore hagfish</name>
    <dbReference type="NCBI Taxonomy" id="7764"/>
    <lineage>
        <taxon>Eukaryota</taxon>
        <taxon>Metazoa</taxon>
        <taxon>Chordata</taxon>
        <taxon>Craniata</taxon>
        <taxon>Vertebrata</taxon>
        <taxon>Cyclostomata</taxon>
        <taxon>Myxini</taxon>
        <taxon>Myxiniformes</taxon>
        <taxon>Myxinidae</taxon>
        <taxon>Eptatretinae</taxon>
        <taxon>Eptatretus</taxon>
    </lineage>
</organism>
<protein>
    <recommendedName>
        <fullName evidence="5">WD repeat-containing protein 20</fullName>
    </recommendedName>
</protein>
<dbReference type="AlphaFoldDB" id="A0A8C4QCZ4"/>
<accession>A0A8C4QCZ4</accession>
<keyword evidence="2" id="KW-0677">Repeat</keyword>
<dbReference type="PANTHER" id="PTHR14107">
    <property type="entry name" value="WD REPEAT PROTEIN"/>
    <property type="match status" value="1"/>
</dbReference>
<dbReference type="Proteomes" id="UP000694388">
    <property type="component" value="Unplaced"/>
</dbReference>